<evidence type="ECO:0000313" key="6">
    <source>
        <dbReference type="EMBL" id="NMG83015.1"/>
    </source>
</evidence>
<keyword evidence="1" id="KW-0479">Metal-binding</keyword>
<dbReference type="Pfam" id="PF02662">
    <property type="entry name" value="FlpD"/>
    <property type="match status" value="1"/>
</dbReference>
<dbReference type="InterPro" id="IPR003813">
    <property type="entry name" value="MvhD/FlpD"/>
</dbReference>
<protein>
    <submittedName>
        <fullName evidence="6">Hydrogenase iron-sulfur subunit</fullName>
    </submittedName>
</protein>
<reference evidence="6" key="1">
    <citation type="journal article" date="2020" name="MBio">
        <title>'Candidatus Ethanoperedens,' a Thermophilic Genus of Archaea Mediating the Anaerobic Oxidation of Ethane.</title>
        <authorList>
            <person name="Hahn C.J."/>
            <person name="Laso-Perez R."/>
            <person name="Vulcano F."/>
            <person name="Vaziourakis K.M."/>
            <person name="Stokke R."/>
            <person name="Steen I.H."/>
            <person name="Teske A."/>
            <person name="Boetius A."/>
            <person name="Liebeke M."/>
            <person name="Amann R."/>
            <person name="Knittel K."/>
            <person name="Wegener G."/>
        </authorList>
    </citation>
    <scope>NUCLEOTIDE SEQUENCE</scope>
    <source>
        <strain evidence="6">GoM-Arc1-LC-WB58</strain>
    </source>
</reference>
<name>A0A848DAW3_9EURY</name>
<dbReference type="EMBL" id="WNEG01000042">
    <property type="protein sequence ID" value="NMG83015.1"/>
    <property type="molecule type" value="Genomic_DNA"/>
</dbReference>
<dbReference type="AlphaFoldDB" id="A0A848DAW3"/>
<evidence type="ECO:0000313" key="7">
    <source>
        <dbReference type="Proteomes" id="UP000606580"/>
    </source>
</evidence>
<evidence type="ECO:0000256" key="2">
    <source>
        <dbReference type="ARBA" id="ARBA00023002"/>
    </source>
</evidence>
<dbReference type="Proteomes" id="UP000606580">
    <property type="component" value="Unassembled WGS sequence"/>
</dbReference>
<evidence type="ECO:0000259" key="5">
    <source>
        <dbReference type="Pfam" id="PF02662"/>
    </source>
</evidence>
<gene>
    <name evidence="6" type="ORF">GIS02_02275</name>
</gene>
<comment type="caution">
    <text evidence="6">The sequence shown here is derived from an EMBL/GenBank/DDBJ whole genome shotgun (WGS) entry which is preliminary data.</text>
</comment>
<sequence>MEEEWTPKITLFCCNWCSYAGSDDAGVGRKQQPPSTRTIRVMCSGRTDPGFVLTALMEGSDAVLFTGCHIGDCHYISGNYKAKKRFEMLKEILDELGLEDERLQLQWISASEGSEFAEYIRKVTEEIKAIGPSPLRQEWMK</sequence>
<feature type="domain" description="F420-non-reducing hydrogenase iron-sulfur subunit D" evidence="5">
    <location>
        <begin position="9"/>
        <end position="131"/>
    </location>
</feature>
<accession>A0A848DAW3</accession>
<evidence type="ECO:0000256" key="4">
    <source>
        <dbReference type="ARBA" id="ARBA00023014"/>
    </source>
</evidence>
<dbReference type="GO" id="GO:0016491">
    <property type="term" value="F:oxidoreductase activity"/>
    <property type="evidence" value="ECO:0007669"/>
    <property type="project" value="UniProtKB-KW"/>
</dbReference>
<organism evidence="6 7">
    <name type="scientific">Candidatus Ethanoperedens thermophilum</name>
    <dbReference type="NCBI Taxonomy" id="2766897"/>
    <lineage>
        <taxon>Archaea</taxon>
        <taxon>Methanobacteriati</taxon>
        <taxon>Methanobacteriota</taxon>
        <taxon>Stenosarchaea group</taxon>
        <taxon>Methanomicrobia</taxon>
        <taxon>Methanosarcinales</taxon>
        <taxon>Methanosarcinales incertae sedis</taxon>
        <taxon>GOM Arc I cluster</taxon>
        <taxon>Candidatus Ethanoperedens</taxon>
    </lineage>
</organism>
<evidence type="ECO:0000256" key="1">
    <source>
        <dbReference type="ARBA" id="ARBA00022723"/>
    </source>
</evidence>
<dbReference type="GO" id="GO:0046872">
    <property type="term" value="F:metal ion binding"/>
    <property type="evidence" value="ECO:0007669"/>
    <property type="project" value="UniProtKB-KW"/>
</dbReference>
<evidence type="ECO:0000256" key="3">
    <source>
        <dbReference type="ARBA" id="ARBA00023004"/>
    </source>
</evidence>
<proteinExistence type="predicted"/>
<keyword evidence="3" id="KW-0408">Iron</keyword>
<keyword evidence="4" id="KW-0411">Iron-sulfur</keyword>
<dbReference type="GO" id="GO:0051536">
    <property type="term" value="F:iron-sulfur cluster binding"/>
    <property type="evidence" value="ECO:0007669"/>
    <property type="project" value="UniProtKB-KW"/>
</dbReference>
<keyword evidence="2" id="KW-0560">Oxidoreductase</keyword>